<dbReference type="RefSeq" id="WP_278059639.1">
    <property type="nucleotide sequence ID" value="NZ_CP121247.1"/>
</dbReference>
<dbReference type="PANTHER" id="PTHR32322:SF2">
    <property type="entry name" value="EAMA DOMAIN-CONTAINING PROTEIN"/>
    <property type="match status" value="1"/>
</dbReference>
<feature type="transmembrane region" description="Helical" evidence="7">
    <location>
        <begin position="280"/>
        <end position="300"/>
    </location>
</feature>
<accession>A0ABT9NCS8</accession>
<evidence type="ECO:0000259" key="8">
    <source>
        <dbReference type="Pfam" id="PF00892"/>
    </source>
</evidence>
<feature type="compositionally biased region" description="Polar residues" evidence="6">
    <location>
        <begin position="1"/>
        <end position="12"/>
    </location>
</feature>
<evidence type="ECO:0000256" key="6">
    <source>
        <dbReference type="SAM" id="MobiDB-lite"/>
    </source>
</evidence>
<feature type="transmembrane region" description="Helical" evidence="7">
    <location>
        <begin position="164"/>
        <end position="181"/>
    </location>
</feature>
<feature type="transmembrane region" description="Helical" evidence="7">
    <location>
        <begin position="116"/>
        <end position="133"/>
    </location>
</feature>
<dbReference type="InterPro" id="IPR050638">
    <property type="entry name" value="AA-Vitamin_Transporters"/>
</dbReference>
<organism evidence="9 10">
    <name type="scientific">Arcanobacterium wilhelmae</name>
    <dbReference type="NCBI Taxonomy" id="1803177"/>
    <lineage>
        <taxon>Bacteria</taxon>
        <taxon>Bacillati</taxon>
        <taxon>Actinomycetota</taxon>
        <taxon>Actinomycetes</taxon>
        <taxon>Actinomycetales</taxon>
        <taxon>Actinomycetaceae</taxon>
        <taxon>Arcanobacterium</taxon>
    </lineage>
</organism>
<evidence type="ECO:0000256" key="7">
    <source>
        <dbReference type="SAM" id="Phobius"/>
    </source>
</evidence>
<evidence type="ECO:0000256" key="1">
    <source>
        <dbReference type="ARBA" id="ARBA00004141"/>
    </source>
</evidence>
<keyword evidence="10" id="KW-1185">Reference proteome</keyword>
<reference evidence="9 10" key="1">
    <citation type="submission" date="2023-07" db="EMBL/GenBank/DDBJ databases">
        <title>Sequencing the genomes of 1000 actinobacteria strains.</title>
        <authorList>
            <person name="Klenk H.-P."/>
        </authorList>
    </citation>
    <scope>NUCLEOTIDE SEQUENCE [LARGE SCALE GENOMIC DNA]</scope>
    <source>
        <strain evidence="9 10">DSM 102162</strain>
    </source>
</reference>
<feature type="domain" description="EamA" evidence="8">
    <location>
        <begin position="190"/>
        <end position="322"/>
    </location>
</feature>
<proteinExistence type="inferred from homology"/>
<keyword evidence="4 7" id="KW-1133">Transmembrane helix</keyword>
<dbReference type="PANTHER" id="PTHR32322">
    <property type="entry name" value="INNER MEMBRANE TRANSPORTER"/>
    <property type="match status" value="1"/>
</dbReference>
<comment type="subcellular location">
    <subcellularLocation>
        <location evidence="1">Membrane</location>
        <topology evidence="1">Multi-pass membrane protein</topology>
    </subcellularLocation>
</comment>
<feature type="transmembrane region" description="Helical" evidence="7">
    <location>
        <begin position="221"/>
        <end position="244"/>
    </location>
</feature>
<feature type="transmembrane region" description="Helical" evidence="7">
    <location>
        <begin position="71"/>
        <end position="95"/>
    </location>
</feature>
<evidence type="ECO:0000256" key="2">
    <source>
        <dbReference type="ARBA" id="ARBA00007362"/>
    </source>
</evidence>
<sequence length="324" mass="33822">MSTENPTPTSGMQGAPEPHIAHGTPAKPVVQPAEPPRLPRHERNFVALFAPAIVISSAIMQYVGASIAVQLFAAATVGAVAWGRFSIAGIVLAAIRRPKIPWCHPRQAWLTLRAPAAFGLALTTMNVVFYYAISLIHLGTAVALEFLGPVVLAALTGRSIRERVGIGFALAGVFLISWVGVDLSAPGQLLGVLLALFAGLFWALYIWTGRKVSTGASGPDALAIGFCAGALAYLPLAIIGFGPILTDYRLLAMMIGVAVLSSLLPFLLDVLLFKHIPTSTYSLISSLFPATSMLVGVALLGQIPTPGELVGLGCITVAVALARG</sequence>
<comment type="similarity">
    <text evidence="2">Belongs to the EamA transporter family.</text>
</comment>
<dbReference type="Proteomes" id="UP001235966">
    <property type="component" value="Unassembled WGS sequence"/>
</dbReference>
<dbReference type="SUPFAM" id="SSF103481">
    <property type="entry name" value="Multidrug resistance efflux transporter EmrE"/>
    <property type="match status" value="1"/>
</dbReference>
<dbReference type="InterPro" id="IPR037185">
    <property type="entry name" value="EmrE-like"/>
</dbReference>
<feature type="transmembrane region" description="Helical" evidence="7">
    <location>
        <begin position="250"/>
        <end position="273"/>
    </location>
</feature>
<evidence type="ECO:0000313" key="10">
    <source>
        <dbReference type="Proteomes" id="UP001235966"/>
    </source>
</evidence>
<feature type="transmembrane region" description="Helical" evidence="7">
    <location>
        <begin position="139"/>
        <end position="157"/>
    </location>
</feature>
<feature type="region of interest" description="Disordered" evidence="6">
    <location>
        <begin position="1"/>
        <end position="35"/>
    </location>
</feature>
<keyword evidence="3 7" id="KW-0812">Transmembrane</keyword>
<feature type="transmembrane region" description="Helical" evidence="7">
    <location>
        <begin position="187"/>
        <end position="209"/>
    </location>
</feature>
<evidence type="ECO:0000256" key="4">
    <source>
        <dbReference type="ARBA" id="ARBA00022989"/>
    </source>
</evidence>
<keyword evidence="5 7" id="KW-0472">Membrane</keyword>
<evidence type="ECO:0000256" key="3">
    <source>
        <dbReference type="ARBA" id="ARBA00022692"/>
    </source>
</evidence>
<feature type="transmembrane region" description="Helical" evidence="7">
    <location>
        <begin position="45"/>
        <end position="65"/>
    </location>
</feature>
<protein>
    <submittedName>
        <fullName evidence="9">Inner membrane transporter RhtA</fullName>
    </submittedName>
</protein>
<comment type="caution">
    <text evidence="9">The sequence shown here is derived from an EMBL/GenBank/DDBJ whole genome shotgun (WGS) entry which is preliminary data.</text>
</comment>
<name>A0ABT9NCS8_9ACTO</name>
<dbReference type="Pfam" id="PF00892">
    <property type="entry name" value="EamA"/>
    <property type="match status" value="1"/>
</dbReference>
<gene>
    <name evidence="9" type="ORF">J2S49_001609</name>
</gene>
<evidence type="ECO:0000313" key="9">
    <source>
        <dbReference type="EMBL" id="MDP9801533.1"/>
    </source>
</evidence>
<evidence type="ECO:0000256" key="5">
    <source>
        <dbReference type="ARBA" id="ARBA00023136"/>
    </source>
</evidence>
<dbReference type="InterPro" id="IPR000620">
    <property type="entry name" value="EamA_dom"/>
</dbReference>
<dbReference type="EMBL" id="JAUSQW010000001">
    <property type="protein sequence ID" value="MDP9801533.1"/>
    <property type="molecule type" value="Genomic_DNA"/>
</dbReference>